<evidence type="ECO:0000256" key="3">
    <source>
        <dbReference type="ARBA" id="ARBA00022729"/>
    </source>
</evidence>
<dbReference type="AlphaFoldDB" id="A0A521E336"/>
<organism evidence="7 8">
    <name type="scientific">Saccharicrinis carchari</name>
    <dbReference type="NCBI Taxonomy" id="1168039"/>
    <lineage>
        <taxon>Bacteria</taxon>
        <taxon>Pseudomonadati</taxon>
        <taxon>Bacteroidota</taxon>
        <taxon>Bacteroidia</taxon>
        <taxon>Marinilabiliales</taxon>
        <taxon>Marinilabiliaceae</taxon>
        <taxon>Saccharicrinis</taxon>
    </lineage>
</organism>
<protein>
    <submittedName>
        <fullName evidence="7">Outer membrane protein assembly factor BamA</fullName>
    </submittedName>
</protein>
<evidence type="ECO:0000256" key="5">
    <source>
        <dbReference type="ARBA" id="ARBA00023237"/>
    </source>
</evidence>
<keyword evidence="2" id="KW-0812">Transmembrane</keyword>
<dbReference type="Pfam" id="PF01103">
    <property type="entry name" value="Omp85"/>
    <property type="match status" value="1"/>
</dbReference>
<evidence type="ECO:0000256" key="4">
    <source>
        <dbReference type="ARBA" id="ARBA00023136"/>
    </source>
</evidence>
<evidence type="ECO:0000259" key="6">
    <source>
        <dbReference type="Pfam" id="PF01103"/>
    </source>
</evidence>
<keyword evidence="5" id="KW-0998">Cell outer membrane</keyword>
<dbReference type="Proteomes" id="UP000319040">
    <property type="component" value="Unassembled WGS sequence"/>
</dbReference>
<keyword evidence="4" id="KW-0472">Membrane</keyword>
<accession>A0A521E336</accession>
<dbReference type="GO" id="GO:0019867">
    <property type="term" value="C:outer membrane"/>
    <property type="evidence" value="ECO:0007669"/>
    <property type="project" value="InterPro"/>
</dbReference>
<comment type="subcellular location">
    <subcellularLocation>
        <location evidence="1">Membrane</location>
    </subcellularLocation>
</comment>
<name>A0A521E336_SACCC</name>
<keyword evidence="8" id="KW-1185">Reference proteome</keyword>
<dbReference type="EMBL" id="FXTB01000007">
    <property type="protein sequence ID" value="SMO78364.1"/>
    <property type="molecule type" value="Genomic_DNA"/>
</dbReference>
<dbReference type="PANTHER" id="PTHR12815">
    <property type="entry name" value="SORTING AND ASSEMBLY MACHINERY SAMM50 PROTEIN FAMILY MEMBER"/>
    <property type="match status" value="1"/>
</dbReference>
<dbReference type="InterPro" id="IPR000184">
    <property type="entry name" value="Bac_surfAg_D15"/>
</dbReference>
<gene>
    <name evidence="7" type="ORF">SAMN06265379_107155</name>
</gene>
<proteinExistence type="predicted"/>
<dbReference type="PANTHER" id="PTHR12815:SF47">
    <property type="entry name" value="TRANSLOCATION AND ASSEMBLY MODULE SUBUNIT TAMA"/>
    <property type="match status" value="1"/>
</dbReference>
<feature type="domain" description="Bacterial surface antigen (D15)" evidence="6">
    <location>
        <begin position="395"/>
        <end position="772"/>
    </location>
</feature>
<dbReference type="InterPro" id="IPR039910">
    <property type="entry name" value="D15-like"/>
</dbReference>
<evidence type="ECO:0000313" key="7">
    <source>
        <dbReference type="EMBL" id="SMO78364.1"/>
    </source>
</evidence>
<reference evidence="7 8" key="1">
    <citation type="submission" date="2017-05" db="EMBL/GenBank/DDBJ databases">
        <authorList>
            <person name="Varghese N."/>
            <person name="Submissions S."/>
        </authorList>
    </citation>
    <scope>NUCLEOTIDE SEQUENCE [LARGE SCALE GENOMIC DNA]</scope>
    <source>
        <strain evidence="7 8">DSM 27040</strain>
    </source>
</reference>
<evidence type="ECO:0000313" key="8">
    <source>
        <dbReference type="Proteomes" id="UP000319040"/>
    </source>
</evidence>
<sequence length="774" mass="89581">MTVACSSVKNVPEDAYLLKRAQVKNNPRSISKDRFKPFIKQNENLRIFGILKFHLGLYNLAGSDTTKGLNRWLRRVGEAPVLYDSLQARQSAGYIETFLKNKGYFHAHVHDSLVPVSKKKAKVVYNIQAGNRFKINQINYGSEDTVVGKLVIENQKNSLLKEGRPFDVAVHDAERQRITHQLRNMGYYNFSKEFIYYRVDSSIGDFLVNDSIIIKNQHRELYRGKDTTYAHNTYRIKDVFFRMGYDTHRALSQKDDYFELFDTLQINNCHFLYVDKVEVNPDVLYNSSYILPGQLFRADLVDRTQSLLSSLKLYRYVNIRFEDASPPDTANANSKWLDCHIQLIPAKHQSYSIDIEGINSSGNLGAGGNFKYQHKNLFKGAEEFSFSFGASMQNQNNRQGLSFSTIEIGGESDIVYPKFWMPFKIPRFRQRYNPKTSLSLAYSYQRRPDYTRTIANGKISYLWKANKHTTHVVTPLSVNLVRMPVVEVDFWNLIKDTYLRFSYEDHLISSTAYSIVYNEQQFDQRKNFWYANLNVEESGNVLDLAARAFGKKVTSTPNENGSTDTYYEVMGIRYAQFVQSNIDIRYHHYPSRISSMAYRFYLGVGYPYGNLAVLPFEKRYFAGGANSIRAWPVRGLGPGSYNDPNASYYNQTGDIKLEMNAEYRFKLFWVLEGALFLDVGNIYTIRKDISPDENALFKFKNFTDKLAVGTGLGLRFDVKYFVFRFDTGLKLRDPMDIPRDELNPNGPLRNKWIMGSRPYTWDDVAFNFAIGYPF</sequence>
<dbReference type="OrthoDB" id="9814535at2"/>
<keyword evidence="3" id="KW-0732">Signal</keyword>
<evidence type="ECO:0000256" key="1">
    <source>
        <dbReference type="ARBA" id="ARBA00004370"/>
    </source>
</evidence>
<evidence type="ECO:0000256" key="2">
    <source>
        <dbReference type="ARBA" id="ARBA00022692"/>
    </source>
</evidence>
<dbReference type="Gene3D" id="2.40.160.50">
    <property type="entry name" value="membrane protein fhac: a member of the omp85/tpsb transporter family"/>
    <property type="match status" value="1"/>
</dbReference>